<dbReference type="Proteomes" id="UP000824267">
    <property type="component" value="Unassembled WGS sequence"/>
</dbReference>
<organism evidence="3 4">
    <name type="scientific">Candidatus Onthomorpha intestinigallinarum</name>
    <dbReference type="NCBI Taxonomy" id="2840880"/>
    <lineage>
        <taxon>Bacteria</taxon>
        <taxon>Pseudomonadati</taxon>
        <taxon>Bacteroidota</taxon>
        <taxon>Bacteroidia</taxon>
        <taxon>Bacteroidales</taxon>
        <taxon>Candidatus Onthomorpha</taxon>
    </lineage>
</organism>
<name>A0A9D1UGE4_9BACT</name>
<keyword evidence="1" id="KW-0175">Coiled coil</keyword>
<protein>
    <submittedName>
        <fullName evidence="3">Uncharacterized protein</fullName>
    </submittedName>
</protein>
<reference evidence="3" key="2">
    <citation type="submission" date="2021-04" db="EMBL/GenBank/DDBJ databases">
        <authorList>
            <person name="Gilroy R."/>
        </authorList>
    </citation>
    <scope>NUCLEOTIDE SEQUENCE</scope>
    <source>
        <strain evidence="3">Gambia16-930</strain>
    </source>
</reference>
<evidence type="ECO:0000313" key="4">
    <source>
        <dbReference type="Proteomes" id="UP000824267"/>
    </source>
</evidence>
<comment type="caution">
    <text evidence="3">The sequence shown here is derived from an EMBL/GenBank/DDBJ whole genome shotgun (WGS) entry which is preliminary data.</text>
</comment>
<keyword evidence="2" id="KW-0472">Membrane</keyword>
<feature type="transmembrane region" description="Helical" evidence="2">
    <location>
        <begin position="34"/>
        <end position="53"/>
    </location>
</feature>
<keyword evidence="2" id="KW-0812">Transmembrane</keyword>
<evidence type="ECO:0000313" key="3">
    <source>
        <dbReference type="EMBL" id="HIW86879.1"/>
    </source>
</evidence>
<evidence type="ECO:0000256" key="1">
    <source>
        <dbReference type="SAM" id="Coils"/>
    </source>
</evidence>
<accession>A0A9D1UGE4</accession>
<dbReference type="EMBL" id="DXGG01000041">
    <property type="protein sequence ID" value="HIW86879.1"/>
    <property type="molecule type" value="Genomic_DNA"/>
</dbReference>
<proteinExistence type="predicted"/>
<reference evidence="3" key="1">
    <citation type="journal article" date="2021" name="PeerJ">
        <title>Extensive microbial diversity within the chicken gut microbiome revealed by metagenomics and culture.</title>
        <authorList>
            <person name="Gilroy R."/>
            <person name="Ravi A."/>
            <person name="Getino M."/>
            <person name="Pursley I."/>
            <person name="Horton D.L."/>
            <person name="Alikhan N.F."/>
            <person name="Baker D."/>
            <person name="Gharbi K."/>
            <person name="Hall N."/>
            <person name="Watson M."/>
            <person name="Adriaenssens E.M."/>
            <person name="Foster-Nyarko E."/>
            <person name="Jarju S."/>
            <person name="Secka A."/>
            <person name="Antonio M."/>
            <person name="Oren A."/>
            <person name="Chaudhuri R.R."/>
            <person name="La Ragione R."/>
            <person name="Hildebrand F."/>
            <person name="Pallen M.J."/>
        </authorList>
    </citation>
    <scope>NUCLEOTIDE SEQUENCE</scope>
    <source>
        <strain evidence="3">Gambia16-930</strain>
    </source>
</reference>
<evidence type="ECO:0000256" key="2">
    <source>
        <dbReference type="SAM" id="Phobius"/>
    </source>
</evidence>
<keyword evidence="2" id="KW-1133">Transmembrane helix</keyword>
<gene>
    <name evidence="3" type="ORF">IAC47_01190</name>
</gene>
<dbReference type="AlphaFoldDB" id="A0A9D1UGE4"/>
<feature type="coiled-coil region" evidence="1">
    <location>
        <begin position="55"/>
        <end position="82"/>
    </location>
</feature>
<feature type="transmembrane region" description="Helical" evidence="2">
    <location>
        <begin position="12"/>
        <end position="28"/>
    </location>
</feature>
<sequence length="88" mass="10397">MKTVRIAKVLEIISYIGLLVIVVCYFFADFRRADYLAFSLLGICILRMIAANLKASFYEKEYRQFKDDNEFLQRRVDELSKDKDESTK</sequence>